<reference evidence="2 3" key="1">
    <citation type="submission" date="2019-07" db="EMBL/GenBank/DDBJ databases">
        <title>De Novo Assembly of kiwifruit Actinidia rufa.</title>
        <authorList>
            <person name="Sugita-Konishi S."/>
            <person name="Sato K."/>
            <person name="Mori E."/>
            <person name="Abe Y."/>
            <person name="Kisaki G."/>
            <person name="Hamano K."/>
            <person name="Suezawa K."/>
            <person name="Otani M."/>
            <person name="Fukuda T."/>
            <person name="Manabe T."/>
            <person name="Gomi K."/>
            <person name="Tabuchi M."/>
            <person name="Akimitsu K."/>
            <person name="Kataoka I."/>
        </authorList>
    </citation>
    <scope>NUCLEOTIDE SEQUENCE [LARGE SCALE GENOMIC DNA]</scope>
    <source>
        <strain evidence="3">cv. Fuchu</strain>
        <strain evidence="2">Fuchu</strain>
    </source>
</reference>
<name>A0A7J0GL19_9ERIC</name>
<protein>
    <submittedName>
        <fullName evidence="2">Uncharacterized protein</fullName>
    </submittedName>
</protein>
<evidence type="ECO:0000313" key="3">
    <source>
        <dbReference type="Proteomes" id="UP000585474"/>
    </source>
</evidence>
<comment type="caution">
    <text evidence="2">The sequence shown here is derived from an EMBL/GenBank/DDBJ whole genome shotgun (WGS) entry which is preliminary data.</text>
</comment>
<gene>
    <name evidence="1" type="ORF">Acr_00g0017600</name>
    <name evidence="2" type="ORF">Acr_22g0008600</name>
</gene>
<evidence type="ECO:0000313" key="1">
    <source>
        <dbReference type="EMBL" id="GFS31477.1"/>
    </source>
</evidence>
<sequence>MDRDIGDSNGGAEGKATFLPIAHFVTLPPAAGDSGQWVAAYLIPITRDAKLWANIG</sequence>
<dbReference type="Proteomes" id="UP000585474">
    <property type="component" value="Unassembled WGS sequence"/>
</dbReference>
<dbReference type="EMBL" id="BJWL01000022">
    <property type="protein sequence ID" value="GFZ11462.1"/>
    <property type="molecule type" value="Genomic_DNA"/>
</dbReference>
<organism evidence="2 3">
    <name type="scientific">Actinidia rufa</name>
    <dbReference type="NCBI Taxonomy" id="165716"/>
    <lineage>
        <taxon>Eukaryota</taxon>
        <taxon>Viridiplantae</taxon>
        <taxon>Streptophyta</taxon>
        <taxon>Embryophyta</taxon>
        <taxon>Tracheophyta</taxon>
        <taxon>Spermatophyta</taxon>
        <taxon>Magnoliopsida</taxon>
        <taxon>eudicotyledons</taxon>
        <taxon>Gunneridae</taxon>
        <taxon>Pentapetalae</taxon>
        <taxon>asterids</taxon>
        <taxon>Ericales</taxon>
        <taxon>Actinidiaceae</taxon>
        <taxon>Actinidia</taxon>
    </lineage>
</organism>
<dbReference type="EMBL" id="BJWL01000145">
    <property type="protein sequence ID" value="GFS31477.1"/>
    <property type="molecule type" value="Genomic_DNA"/>
</dbReference>
<keyword evidence="3" id="KW-1185">Reference proteome</keyword>
<accession>A0A7J0GL19</accession>
<evidence type="ECO:0000313" key="2">
    <source>
        <dbReference type="EMBL" id="GFZ11462.1"/>
    </source>
</evidence>
<proteinExistence type="predicted"/>
<dbReference type="AlphaFoldDB" id="A0A7J0GL19"/>